<keyword evidence="2" id="KW-1185">Reference proteome</keyword>
<dbReference type="AlphaFoldDB" id="A0A511YR78"/>
<reference evidence="1 2" key="1">
    <citation type="submission" date="2019-07" db="EMBL/GenBank/DDBJ databases">
        <title>Whole genome shotgun sequence of Chryseobacterium hagamense NBRC 105253.</title>
        <authorList>
            <person name="Hosoyama A."/>
            <person name="Uohara A."/>
            <person name="Ohji S."/>
            <person name="Ichikawa N."/>
        </authorList>
    </citation>
    <scope>NUCLEOTIDE SEQUENCE [LARGE SCALE GENOMIC DNA]</scope>
    <source>
        <strain evidence="1 2">NBRC 105253</strain>
    </source>
</reference>
<sequence length="192" mass="20539">MLKLCKTLKFKGFSLAKGQVNLSKDSYKKVATNTRANKALKLMDEVTGGHTHGRHSATKTDKWLLDRAAGGISSTPIFTAKAATRFLDPNTHMKTIKMLEKKIQGAVSSGIYPTNISLPSSLTVGNRIAIKEEVMGFSVGTGFLSPRGAAHLGKLPGEPTGLLDKATGVFVIRGFDSSGKIILHEITAFPTL</sequence>
<accession>A0A511YR78</accession>
<dbReference type="RefSeq" id="WP_146943721.1">
    <property type="nucleotide sequence ID" value="NZ_BJYJ01000029.1"/>
</dbReference>
<evidence type="ECO:0000313" key="2">
    <source>
        <dbReference type="Proteomes" id="UP000321863"/>
    </source>
</evidence>
<gene>
    <name evidence="1" type="ORF">CHA01nite_34370</name>
</gene>
<proteinExistence type="predicted"/>
<organism evidence="1 2">
    <name type="scientific">Chryseobacterium hagamense</name>
    <dbReference type="NCBI Taxonomy" id="395935"/>
    <lineage>
        <taxon>Bacteria</taxon>
        <taxon>Pseudomonadati</taxon>
        <taxon>Bacteroidota</taxon>
        <taxon>Flavobacteriia</taxon>
        <taxon>Flavobacteriales</taxon>
        <taxon>Weeksellaceae</taxon>
        <taxon>Chryseobacterium group</taxon>
        <taxon>Chryseobacterium</taxon>
    </lineage>
</organism>
<name>A0A511YR78_9FLAO</name>
<protein>
    <submittedName>
        <fullName evidence="1">Uncharacterized protein</fullName>
    </submittedName>
</protein>
<dbReference type="Proteomes" id="UP000321863">
    <property type="component" value="Unassembled WGS sequence"/>
</dbReference>
<evidence type="ECO:0000313" key="1">
    <source>
        <dbReference type="EMBL" id="GEN77697.1"/>
    </source>
</evidence>
<dbReference type="EMBL" id="BJYJ01000029">
    <property type="protein sequence ID" value="GEN77697.1"/>
    <property type="molecule type" value="Genomic_DNA"/>
</dbReference>
<comment type="caution">
    <text evidence="1">The sequence shown here is derived from an EMBL/GenBank/DDBJ whole genome shotgun (WGS) entry which is preliminary data.</text>
</comment>